<evidence type="ECO:0000256" key="1">
    <source>
        <dbReference type="ARBA" id="ARBA00005607"/>
    </source>
</evidence>
<dbReference type="Gene3D" id="2.60.40.790">
    <property type="match status" value="1"/>
</dbReference>
<accession>A0A9P6WJQ4</accession>
<gene>
    <name evidence="3" type="ORF">C6P40_001019</name>
</gene>
<organism evidence="3 4">
    <name type="scientific">Pichia californica</name>
    <dbReference type="NCBI Taxonomy" id="460514"/>
    <lineage>
        <taxon>Eukaryota</taxon>
        <taxon>Fungi</taxon>
        <taxon>Dikarya</taxon>
        <taxon>Ascomycota</taxon>
        <taxon>Saccharomycotina</taxon>
        <taxon>Pichiomycetes</taxon>
        <taxon>Pichiales</taxon>
        <taxon>Pichiaceae</taxon>
        <taxon>Pichia</taxon>
    </lineage>
</organism>
<dbReference type="Pfam" id="PF04925">
    <property type="entry name" value="SHQ1"/>
    <property type="match status" value="1"/>
</dbReference>
<dbReference type="GO" id="GO:0005654">
    <property type="term" value="C:nucleoplasm"/>
    <property type="evidence" value="ECO:0007669"/>
    <property type="project" value="TreeGrafter"/>
</dbReference>
<reference evidence="3" key="1">
    <citation type="submission" date="2020-11" db="EMBL/GenBank/DDBJ databases">
        <title>Kefir isolates.</title>
        <authorList>
            <person name="Marcisauskas S."/>
            <person name="Kim Y."/>
            <person name="Blasche S."/>
        </authorList>
    </citation>
    <scope>NUCLEOTIDE SEQUENCE</scope>
    <source>
        <strain evidence="3">Olga-1</strain>
    </source>
</reference>
<comment type="caution">
    <text evidence="3">The sequence shown here is derived from an EMBL/GenBank/DDBJ whole genome shotgun (WGS) entry which is preliminary data.</text>
</comment>
<dbReference type="InterPro" id="IPR008978">
    <property type="entry name" value="HSP20-like_chaperone"/>
</dbReference>
<dbReference type="EMBL" id="PUHW01000154">
    <property type="protein sequence ID" value="KAG0688410.1"/>
    <property type="molecule type" value="Genomic_DNA"/>
</dbReference>
<dbReference type="GO" id="GO:0005737">
    <property type="term" value="C:cytoplasm"/>
    <property type="evidence" value="ECO:0007669"/>
    <property type="project" value="TreeGrafter"/>
</dbReference>
<evidence type="ECO:0000313" key="3">
    <source>
        <dbReference type="EMBL" id="KAG0688410.1"/>
    </source>
</evidence>
<dbReference type="AlphaFoldDB" id="A0A9P6WJQ4"/>
<dbReference type="InterPro" id="IPR007052">
    <property type="entry name" value="CS_dom"/>
</dbReference>
<proteinExistence type="inferred from homology"/>
<dbReference type="GO" id="GO:0000493">
    <property type="term" value="P:box H/ACA snoRNP assembly"/>
    <property type="evidence" value="ECO:0007669"/>
    <property type="project" value="InterPro"/>
</dbReference>
<dbReference type="PANTHER" id="PTHR12967">
    <property type="entry name" value="PROTEIN SHQ1 HOMOLOG"/>
    <property type="match status" value="1"/>
</dbReference>
<dbReference type="Pfam" id="PF21413">
    <property type="entry name" value="SHQ1-like_CS"/>
    <property type="match status" value="1"/>
</dbReference>
<dbReference type="PANTHER" id="PTHR12967:SF0">
    <property type="entry name" value="PROTEIN SHQ1 HOMOLOG"/>
    <property type="match status" value="1"/>
</dbReference>
<dbReference type="Proteomes" id="UP000697127">
    <property type="component" value="Unassembled WGS sequence"/>
</dbReference>
<comment type="similarity">
    <text evidence="1">Belongs to the SHQ1 family.</text>
</comment>
<feature type="domain" description="CS" evidence="2">
    <location>
        <begin position="1"/>
        <end position="91"/>
    </location>
</feature>
<dbReference type="OrthoDB" id="73639at2759"/>
<dbReference type="GO" id="GO:0051082">
    <property type="term" value="F:unfolded protein binding"/>
    <property type="evidence" value="ECO:0007669"/>
    <property type="project" value="TreeGrafter"/>
</dbReference>
<dbReference type="InterPro" id="IPR039742">
    <property type="entry name" value="Shq1"/>
</dbReference>
<dbReference type="InterPro" id="IPR007009">
    <property type="entry name" value="Shq1_C"/>
</dbReference>
<evidence type="ECO:0000259" key="2">
    <source>
        <dbReference type="PROSITE" id="PS51203"/>
    </source>
</evidence>
<dbReference type="PROSITE" id="PS51203">
    <property type="entry name" value="CS"/>
    <property type="match status" value="1"/>
</dbReference>
<dbReference type="InterPro" id="IPR048696">
    <property type="entry name" value="SHQ1-like_CS"/>
</dbReference>
<keyword evidence="4" id="KW-1185">Reference proteome</keyword>
<protein>
    <recommendedName>
        <fullName evidence="2">CS domain-containing protein</fullName>
    </recommendedName>
</protein>
<sequence length="491" mass="57428">MITPRFELTQDDEFVYIKIHIANIRFSAASIEMVVNDNVFVFALPPYYLRLRFPKMLVENEDATSEFVPKEECIKVRVPKLNKGEFFPDLDLGAKLLARLNEPSNTVIADKENKNKPISLIQEVEISNDLENNDNNLINKLEQEAMDYDWEIPQIMPTPLTDLKVNVKYGFNDQYSDYLTPSISNGNDINELSDPDHLQSDDRIMERLIKENIKFDMEYYANDYITAKYLSGEDSSIIDALKFKSLFEKIFSESESKSHINIEFSQEENDLMTDLPRKSFLIDDPRTLYYTIICLLFSYCYEIRSFQGETTIESAWTIGKMSPQISCLDSQLIQSNNETEKNMIKIILITMSRRALGYPLYRHFELIKKSWFDVYWILRCGKRAVLKVLLAIRELFRKHDIYYVYCKILLDDLCAWALRDDGCNDIVLRNLSHVLKKDIENINKKDIVFEKIIKDETDVSENGIEQDDEFTFLNLEDVEEYADEAYNSSLN</sequence>
<evidence type="ECO:0000313" key="4">
    <source>
        <dbReference type="Proteomes" id="UP000697127"/>
    </source>
</evidence>
<name>A0A9P6WJQ4_9ASCO</name>